<proteinExistence type="predicted"/>
<accession>A0A090WC63</accession>
<sequence>MKVEEDSIWRYEEYKGELRGDYQLISKSNGILRYYNKARNINYKNDTLFNTNEGVTFKIDKKDVKTIKGYKCYKVIIEKENLVLRDYNTGKATYELYVTDEIKLPTIPF</sequence>
<evidence type="ECO:0000313" key="2">
    <source>
        <dbReference type="Proteomes" id="UP000029647"/>
    </source>
</evidence>
<protein>
    <submittedName>
        <fullName evidence="1">Uncharacterized protein</fullName>
    </submittedName>
</protein>
<comment type="caution">
    <text evidence="1">The sequence shown here is derived from an EMBL/GenBank/DDBJ whole genome shotgun (WGS) entry which is preliminary data.</text>
</comment>
<evidence type="ECO:0000313" key="1">
    <source>
        <dbReference type="EMBL" id="GAL73808.1"/>
    </source>
</evidence>
<organism evidence="1 2">
    <name type="scientific">Nonlabens ulvanivorans</name>
    <name type="common">Persicivirga ulvanivorans</name>
    <dbReference type="NCBI Taxonomy" id="906888"/>
    <lineage>
        <taxon>Bacteria</taxon>
        <taxon>Pseudomonadati</taxon>
        <taxon>Bacteroidota</taxon>
        <taxon>Flavobacteriia</taxon>
        <taxon>Flavobacteriales</taxon>
        <taxon>Flavobacteriaceae</taxon>
        <taxon>Nonlabens</taxon>
    </lineage>
</organism>
<dbReference type="Proteomes" id="UP000029647">
    <property type="component" value="Unassembled WGS sequence"/>
</dbReference>
<name>A0A090WC63_NONUL</name>
<dbReference type="AlphaFoldDB" id="A0A090WC63"/>
<gene>
    <name evidence="1" type="ORF">JCM19275_2655</name>
</gene>
<reference evidence="1 2" key="1">
    <citation type="journal article" date="2014" name="Genome Announc.">
        <title>Draft Genome Sequences of Marine Flavobacterium Nonlabens Strains NR17, NR24, NR27, NR32, NR33, and Ara13.</title>
        <authorList>
            <person name="Nakanishi M."/>
            <person name="Meirelles P."/>
            <person name="Suzuki R."/>
            <person name="Takatani N."/>
            <person name="Mino S."/>
            <person name="Suda W."/>
            <person name="Oshima K."/>
            <person name="Hattori M."/>
            <person name="Ohkuma M."/>
            <person name="Hosokawa M."/>
            <person name="Miyashita K."/>
            <person name="Thompson F.L."/>
            <person name="Niwa A."/>
            <person name="Sawabe T."/>
            <person name="Sawabe T."/>
        </authorList>
    </citation>
    <scope>NUCLEOTIDE SEQUENCE [LARGE SCALE GENOMIC DNA]</scope>
    <source>
        <strain evidence="2">JCM19275</strain>
    </source>
</reference>
<dbReference type="EMBL" id="BBNT01000001">
    <property type="protein sequence ID" value="GAL73808.1"/>
    <property type="molecule type" value="Genomic_DNA"/>
</dbReference>